<dbReference type="PANTHER" id="PTHR16267">
    <property type="entry name" value="BANK1/PIK3AP1 FAMILY MEMBER"/>
    <property type="match status" value="1"/>
</dbReference>
<comment type="caution">
    <text evidence="3">The sequence shown here is derived from an EMBL/GenBank/DDBJ whole genome shotgun (WGS) entry which is preliminary data.</text>
</comment>
<dbReference type="EMBL" id="JBJQND010000005">
    <property type="protein sequence ID" value="KAL3875393.1"/>
    <property type="molecule type" value="Genomic_DNA"/>
</dbReference>
<feature type="compositionally biased region" description="Low complexity" evidence="1">
    <location>
        <begin position="669"/>
        <end position="681"/>
    </location>
</feature>
<dbReference type="AlphaFoldDB" id="A0ABD3WRK0"/>
<dbReference type="Proteomes" id="UP001634394">
    <property type="component" value="Unassembled WGS sequence"/>
</dbReference>
<gene>
    <name evidence="3" type="ORF">ACJMK2_033345</name>
</gene>
<reference evidence="3 4" key="1">
    <citation type="submission" date="2024-11" db="EMBL/GenBank/DDBJ databases">
        <title>Chromosome-level genome assembly of the freshwater bivalve Anodonta woodiana.</title>
        <authorList>
            <person name="Chen X."/>
        </authorList>
    </citation>
    <scope>NUCLEOTIDE SEQUENCE [LARGE SCALE GENOMIC DNA]</scope>
    <source>
        <strain evidence="3">MN2024</strain>
        <tissue evidence="3">Gills</tissue>
    </source>
</reference>
<sequence length="748" mass="84522">MYKPQKYVPTPGLMVPEHKEISVYYHPQDAAEWAKYLQAKLGEREYQIDTILNAITNDPIVKEKTRVNVFLISPSFLELTDMKIMAGFDSHFSLALLMGVDMDDFIFMTTKCDVYREVKEWVKFEVQESEESVRTLLMTIVSMYETDPDSFSPYDVLPSRIRPVNEVKDIIQEVTEQGVNIYIGLVSKADSDVFIKFDGVEEDVKATFLKSHFYSFKLTDEMAQTFSTFKVMCNNQLLGQGQLNDCAPSPQRIKADFDVTQLKTSLVLEPSKPSDQQAKLDKIRTILEEEINPISLLCQCFALHGADRGRLDKILADKIMASGLPAHMSITESPERLSQVQSDQKWPTLLHFAAEYNLMAFAENLLMQPALEGTCFIKNCDGYTPADIAKNAGHLELSDMLSMYSQLLLNSCGGKHDSGYRGSGNKGPRLSQIKRFAESRDSSPVSVTSLPPPAPHGSSYVDASGYSKPPKPRPLHVSGAPNMRDSGLDNPCDNIIEEHEELEKMEEKSVFQDEVEVSAGERKHRQGNGSRTNDLRAGGSKIFFAHENPELDGERRTVTSKCYSEGDKETILRQDEVISAPFHSLLDIGKTYSDFEEFKKERRPSIDSASEALDKSHQKEKKSPQTKKEKRSFFPFLNKRRRAKSEPFISLDGGKSYKRQTTSVDRESNISTSSSGSSFSETSEHDQEETVTPRLREKAKDKSKKKIKHFLKSAEKRKSVRLCHAMEEKNMMYPSLPPKKPTIPNDLN</sequence>
<feature type="region of interest" description="Disordered" evidence="1">
    <location>
        <begin position="437"/>
        <end position="489"/>
    </location>
</feature>
<dbReference type="InterPro" id="IPR052446">
    <property type="entry name" value="B-cell_PI3K-Signaling_Adptrs"/>
</dbReference>
<dbReference type="Pfam" id="PF14545">
    <property type="entry name" value="DBB"/>
    <property type="match status" value="1"/>
</dbReference>
<feature type="compositionally biased region" description="Basic residues" evidence="1">
    <location>
        <begin position="701"/>
        <end position="711"/>
    </location>
</feature>
<evidence type="ECO:0000313" key="3">
    <source>
        <dbReference type="EMBL" id="KAL3875393.1"/>
    </source>
</evidence>
<dbReference type="PANTHER" id="PTHR16267:SF11">
    <property type="entry name" value="STUMPS, ISOFORM E"/>
    <property type="match status" value="1"/>
</dbReference>
<name>A0ABD3WRK0_SINWO</name>
<feature type="compositionally biased region" description="Basic and acidic residues" evidence="1">
    <location>
        <begin position="612"/>
        <end position="627"/>
    </location>
</feature>
<proteinExistence type="predicted"/>
<accession>A0ABD3WRK0</accession>
<feature type="domain" description="DBB" evidence="2">
    <location>
        <begin position="277"/>
        <end position="320"/>
    </location>
</feature>
<organism evidence="3 4">
    <name type="scientific">Sinanodonta woodiana</name>
    <name type="common">Chinese pond mussel</name>
    <name type="synonym">Anodonta woodiana</name>
    <dbReference type="NCBI Taxonomy" id="1069815"/>
    <lineage>
        <taxon>Eukaryota</taxon>
        <taxon>Metazoa</taxon>
        <taxon>Spiralia</taxon>
        <taxon>Lophotrochozoa</taxon>
        <taxon>Mollusca</taxon>
        <taxon>Bivalvia</taxon>
        <taxon>Autobranchia</taxon>
        <taxon>Heteroconchia</taxon>
        <taxon>Palaeoheterodonta</taxon>
        <taxon>Unionida</taxon>
        <taxon>Unionoidea</taxon>
        <taxon>Unionidae</taxon>
        <taxon>Unioninae</taxon>
        <taxon>Sinanodonta</taxon>
    </lineage>
</organism>
<feature type="region of interest" description="Disordered" evidence="1">
    <location>
        <begin position="600"/>
        <end position="713"/>
    </location>
</feature>
<dbReference type="InterPro" id="IPR036770">
    <property type="entry name" value="Ankyrin_rpt-contain_sf"/>
</dbReference>
<keyword evidence="4" id="KW-1185">Reference proteome</keyword>
<evidence type="ECO:0000259" key="2">
    <source>
        <dbReference type="Pfam" id="PF14545"/>
    </source>
</evidence>
<evidence type="ECO:0000313" key="4">
    <source>
        <dbReference type="Proteomes" id="UP001634394"/>
    </source>
</evidence>
<dbReference type="SUPFAM" id="SSF48403">
    <property type="entry name" value="Ankyrin repeat"/>
    <property type="match status" value="1"/>
</dbReference>
<protein>
    <recommendedName>
        <fullName evidence="2">DBB domain-containing protein</fullName>
    </recommendedName>
</protein>
<feature type="region of interest" description="Disordered" evidence="1">
    <location>
        <begin position="517"/>
        <end position="536"/>
    </location>
</feature>
<dbReference type="InterPro" id="IPR017893">
    <property type="entry name" value="DBB_domain"/>
</dbReference>
<evidence type="ECO:0000256" key="1">
    <source>
        <dbReference type="SAM" id="MobiDB-lite"/>
    </source>
</evidence>